<organism evidence="1 2">
    <name type="scientific">Nocardia aurantia</name>
    <dbReference type="NCBI Taxonomy" id="2585199"/>
    <lineage>
        <taxon>Bacteria</taxon>
        <taxon>Bacillati</taxon>
        <taxon>Actinomycetota</taxon>
        <taxon>Actinomycetes</taxon>
        <taxon>Mycobacteriales</taxon>
        <taxon>Nocardiaceae</taxon>
        <taxon>Nocardia</taxon>
    </lineage>
</organism>
<keyword evidence="2" id="KW-1185">Reference proteome</keyword>
<protein>
    <recommendedName>
        <fullName evidence="3">PE domain-containing protein</fullName>
    </recommendedName>
</protein>
<proteinExistence type="predicted"/>
<comment type="caution">
    <text evidence="1">The sequence shown here is derived from an EMBL/GenBank/DDBJ whole genome shotgun (WGS) entry which is preliminary data.</text>
</comment>
<sequence>MSGSNISDTCVVGVDADAVRRFGAVARRAFREIDNAAETAWEVQALVADLVPHSSLAGVWCESADAAADLVRRSAQWFARLADHTEIAVEGYAAADRAGAGALLRLEVRW</sequence>
<dbReference type="OrthoDB" id="4570111at2"/>
<name>A0A7K0DVV0_9NOCA</name>
<dbReference type="AlphaFoldDB" id="A0A7K0DVV0"/>
<reference evidence="1 2" key="1">
    <citation type="submission" date="2019-10" db="EMBL/GenBank/DDBJ databases">
        <title>Nocardia macrotermitis sp. nov. and Nocardia aurantia sp. nov., isolated from the gut of fungus growing-termite Macrotermes natalensis.</title>
        <authorList>
            <person name="Benndorf R."/>
            <person name="Schwitalla J."/>
            <person name="Martin K."/>
            <person name="De Beer W."/>
            <person name="Kaster A.-K."/>
            <person name="Vollmers J."/>
            <person name="Poulsen M."/>
            <person name="Beemelmanns C."/>
        </authorList>
    </citation>
    <scope>NUCLEOTIDE SEQUENCE [LARGE SCALE GENOMIC DNA]</scope>
    <source>
        <strain evidence="1 2">RB56</strain>
    </source>
</reference>
<dbReference type="Proteomes" id="UP000431401">
    <property type="component" value="Unassembled WGS sequence"/>
</dbReference>
<evidence type="ECO:0000313" key="2">
    <source>
        <dbReference type="Proteomes" id="UP000431401"/>
    </source>
</evidence>
<evidence type="ECO:0008006" key="3">
    <source>
        <dbReference type="Google" id="ProtNLM"/>
    </source>
</evidence>
<gene>
    <name evidence="1" type="ORF">NRB56_55030</name>
</gene>
<evidence type="ECO:0000313" key="1">
    <source>
        <dbReference type="EMBL" id="MQY29909.1"/>
    </source>
</evidence>
<accession>A0A7K0DVV0</accession>
<dbReference type="EMBL" id="WEGI01000012">
    <property type="protein sequence ID" value="MQY29909.1"/>
    <property type="molecule type" value="Genomic_DNA"/>
</dbReference>
<dbReference type="RefSeq" id="WP_153347115.1">
    <property type="nucleotide sequence ID" value="NZ_WEGI01000012.1"/>
</dbReference>